<dbReference type="GO" id="GO:0003677">
    <property type="term" value="F:DNA binding"/>
    <property type="evidence" value="ECO:0007669"/>
    <property type="project" value="InterPro"/>
</dbReference>
<dbReference type="OrthoDB" id="9774673at2"/>
<dbReference type="SUPFAM" id="SSF47413">
    <property type="entry name" value="lambda repressor-like DNA-binding domains"/>
    <property type="match status" value="1"/>
</dbReference>
<dbReference type="Pfam" id="PF13560">
    <property type="entry name" value="HTH_31"/>
    <property type="match status" value="1"/>
</dbReference>
<comment type="caution">
    <text evidence="2">The sequence shown here is derived from an EMBL/GenBank/DDBJ whole genome shotgun (WGS) entry which is preliminary data.</text>
</comment>
<dbReference type="EMBL" id="NOWF01000014">
    <property type="protein sequence ID" value="OYD06283.1"/>
    <property type="molecule type" value="Genomic_DNA"/>
</dbReference>
<dbReference type="Gene3D" id="1.10.260.40">
    <property type="entry name" value="lambda repressor-like DNA-binding domains"/>
    <property type="match status" value="1"/>
</dbReference>
<name>A0A235B1W9_9BACL</name>
<dbReference type="InterPro" id="IPR001387">
    <property type="entry name" value="Cro/C1-type_HTH"/>
</dbReference>
<evidence type="ECO:0000259" key="1">
    <source>
        <dbReference type="PROSITE" id="PS50943"/>
    </source>
</evidence>
<dbReference type="SMART" id="SM00530">
    <property type="entry name" value="HTH_XRE"/>
    <property type="match status" value="1"/>
</dbReference>
<dbReference type="AlphaFoldDB" id="A0A235B1W9"/>
<gene>
    <name evidence="2" type="ORF">CHM34_17110</name>
</gene>
<proteinExistence type="predicted"/>
<organism evidence="2 3">
    <name type="scientific">Paludifilum halophilum</name>
    <dbReference type="NCBI Taxonomy" id="1642702"/>
    <lineage>
        <taxon>Bacteria</taxon>
        <taxon>Bacillati</taxon>
        <taxon>Bacillota</taxon>
        <taxon>Bacilli</taxon>
        <taxon>Bacillales</taxon>
        <taxon>Thermoactinomycetaceae</taxon>
        <taxon>Paludifilum</taxon>
    </lineage>
</organism>
<dbReference type="PROSITE" id="PS50943">
    <property type="entry name" value="HTH_CROC1"/>
    <property type="match status" value="1"/>
</dbReference>
<sequence length="78" mass="8870">MLMEHKNLTILREAFGLSRKELSRRTGIPESSLAMTERGERRLTPERQRCILAALGIDPVTAAEIVSHLEEIRKSMPK</sequence>
<accession>A0A235B1W9</accession>
<evidence type="ECO:0000313" key="2">
    <source>
        <dbReference type="EMBL" id="OYD06283.1"/>
    </source>
</evidence>
<reference evidence="2 3" key="1">
    <citation type="submission" date="2017-07" db="EMBL/GenBank/DDBJ databases">
        <title>The genome sequence of Paludifilum halophilum highlights mechanisms for microbial adaptation to high salt environemnts.</title>
        <authorList>
            <person name="Belbahri L."/>
        </authorList>
    </citation>
    <scope>NUCLEOTIDE SEQUENCE [LARGE SCALE GENOMIC DNA]</scope>
    <source>
        <strain evidence="2 3">DSM 102817</strain>
    </source>
</reference>
<protein>
    <recommendedName>
        <fullName evidence="1">HTH cro/C1-type domain-containing protein</fullName>
    </recommendedName>
</protein>
<keyword evidence="3" id="KW-1185">Reference proteome</keyword>
<dbReference type="CDD" id="cd00093">
    <property type="entry name" value="HTH_XRE"/>
    <property type="match status" value="1"/>
</dbReference>
<dbReference type="Proteomes" id="UP000215459">
    <property type="component" value="Unassembled WGS sequence"/>
</dbReference>
<dbReference type="InterPro" id="IPR010982">
    <property type="entry name" value="Lambda_DNA-bd_dom_sf"/>
</dbReference>
<feature type="domain" description="HTH cro/C1-type" evidence="1">
    <location>
        <begin position="8"/>
        <end position="62"/>
    </location>
</feature>
<evidence type="ECO:0000313" key="3">
    <source>
        <dbReference type="Proteomes" id="UP000215459"/>
    </source>
</evidence>